<evidence type="ECO:0000259" key="9">
    <source>
        <dbReference type="Pfam" id="PF00149"/>
    </source>
</evidence>
<evidence type="ECO:0000256" key="6">
    <source>
        <dbReference type="ARBA" id="ARBA00032248"/>
    </source>
</evidence>
<dbReference type="PRINTS" id="PR00114">
    <property type="entry name" value="STPHPHTASE"/>
</dbReference>
<comment type="caution">
    <text evidence="10">The sequence shown here is derived from an EMBL/GenBank/DDBJ whole genome shotgun (WGS) entry which is preliminary data.</text>
</comment>
<keyword evidence="11" id="KW-1185">Reference proteome</keyword>
<comment type="catalytic activity">
    <reaction evidence="8">
        <text>P(1),P(4)-bis(5'-adenosyl) tetraphosphate + H2O = 2 ADP + 2 H(+)</text>
        <dbReference type="Rhea" id="RHEA:24252"/>
        <dbReference type="ChEBI" id="CHEBI:15377"/>
        <dbReference type="ChEBI" id="CHEBI:15378"/>
        <dbReference type="ChEBI" id="CHEBI:58141"/>
        <dbReference type="ChEBI" id="CHEBI:456216"/>
        <dbReference type="EC" id="3.6.1.41"/>
    </reaction>
</comment>
<keyword evidence="4 10" id="KW-0378">Hydrolase</keyword>
<dbReference type="GO" id="GO:0008803">
    <property type="term" value="F:bis(5'-nucleosyl)-tetraphosphatase (symmetrical) activity"/>
    <property type="evidence" value="ECO:0007669"/>
    <property type="project" value="UniProtKB-EC"/>
</dbReference>
<dbReference type="PIRSF" id="PIRSF000903">
    <property type="entry name" value="B5n-ttraPtase_sm"/>
    <property type="match status" value="1"/>
</dbReference>
<dbReference type="NCBIfam" id="TIGR00668">
    <property type="entry name" value="apaH"/>
    <property type="match status" value="1"/>
</dbReference>
<dbReference type="SUPFAM" id="SSF56300">
    <property type="entry name" value="Metallo-dependent phosphatases"/>
    <property type="match status" value="1"/>
</dbReference>
<sequence length="272" mass="30439">MTSSTAKTFVVGDIQGCYKGLRSLLKEAGFKPKRDKLWAVGDLVARGPSSLDTLQYLYDLGEHFDTVLGNHDLHLIAMAHGIGSPKPVDKLEALMKHKSFDSLIEWLMQKPLAAKPAKHHLISHAGLYPTWSPKKAISLSQEVEAQLQSKKAKDLLNTMYGNTPSVWSEELCGEERLRFVVNAFTRMRFLSGLALDFKTKCHPSLSPENLSPWFDVANPKLKPNKTLIFGHWASLMGETKNPKVIGLDTGFVWGKQMTLYCIEDQQLFSIQA</sequence>
<dbReference type="InterPro" id="IPR006186">
    <property type="entry name" value="Ser/Thr-sp_prot-phosphatase"/>
</dbReference>
<evidence type="ECO:0000256" key="7">
    <source>
        <dbReference type="ARBA" id="ARBA00033210"/>
    </source>
</evidence>
<evidence type="ECO:0000256" key="8">
    <source>
        <dbReference type="ARBA" id="ARBA00049417"/>
    </source>
</evidence>
<reference evidence="10 11" key="1">
    <citation type="submission" date="2023-09" db="EMBL/GenBank/DDBJ databases">
        <authorList>
            <person name="Rey-Velasco X."/>
        </authorList>
    </citation>
    <scope>NUCLEOTIDE SEQUENCE [LARGE SCALE GENOMIC DNA]</scope>
    <source>
        <strain evidence="10 11">W409</strain>
    </source>
</reference>
<dbReference type="NCBIfam" id="NF001204">
    <property type="entry name" value="PRK00166.1"/>
    <property type="match status" value="1"/>
</dbReference>
<dbReference type="Gene3D" id="3.60.21.10">
    <property type="match status" value="1"/>
</dbReference>
<comment type="function">
    <text evidence="1">Hydrolyzes diadenosine 5',5'''-P1,P4-tetraphosphate to yield ADP.</text>
</comment>
<dbReference type="EMBL" id="JAVRIE010000010">
    <property type="protein sequence ID" value="MDT0584329.1"/>
    <property type="molecule type" value="Genomic_DNA"/>
</dbReference>
<dbReference type="PANTHER" id="PTHR40942">
    <property type="match status" value="1"/>
</dbReference>
<evidence type="ECO:0000256" key="3">
    <source>
        <dbReference type="ARBA" id="ARBA00012506"/>
    </source>
</evidence>
<feature type="domain" description="Calcineurin-like phosphoesterase" evidence="9">
    <location>
        <begin position="8"/>
        <end position="166"/>
    </location>
</feature>
<dbReference type="AlphaFoldDB" id="A0AAW8R6M6"/>
<gene>
    <name evidence="10" type="ORF">RM544_17400</name>
</gene>
<protein>
    <recommendedName>
        <fullName evidence="3">bis(5'-nucleosyl)-tetraphosphatase (symmetrical)</fullName>
        <ecNumber evidence="3">3.6.1.41</ecNumber>
    </recommendedName>
    <alternativeName>
        <fullName evidence="6">Ap4A hydrolase</fullName>
    </alternativeName>
    <alternativeName>
        <fullName evidence="5">Diadenosine 5',5'''-P1,P4-tetraphosphate pyrophosphohydrolase</fullName>
    </alternativeName>
    <alternativeName>
        <fullName evidence="7">Diadenosine tetraphosphatase</fullName>
    </alternativeName>
</protein>
<evidence type="ECO:0000256" key="2">
    <source>
        <dbReference type="ARBA" id="ARBA00005419"/>
    </source>
</evidence>
<comment type="similarity">
    <text evidence="2">Belongs to the Ap4A hydrolase family.</text>
</comment>
<evidence type="ECO:0000256" key="1">
    <source>
        <dbReference type="ARBA" id="ARBA00003413"/>
    </source>
</evidence>
<dbReference type="Proteomes" id="UP001249020">
    <property type="component" value="Unassembled WGS sequence"/>
</dbReference>
<dbReference type="PANTHER" id="PTHR40942:SF4">
    <property type="entry name" value="CYTOCHROME C5"/>
    <property type="match status" value="1"/>
</dbReference>
<accession>A0AAW8R6M6</accession>
<proteinExistence type="inferred from homology"/>
<dbReference type="InterPro" id="IPR004617">
    <property type="entry name" value="ApaH"/>
</dbReference>
<evidence type="ECO:0000256" key="5">
    <source>
        <dbReference type="ARBA" id="ARBA00031248"/>
    </source>
</evidence>
<evidence type="ECO:0000313" key="10">
    <source>
        <dbReference type="EMBL" id="MDT0584329.1"/>
    </source>
</evidence>
<evidence type="ECO:0000256" key="4">
    <source>
        <dbReference type="ARBA" id="ARBA00022801"/>
    </source>
</evidence>
<dbReference type="EC" id="3.6.1.41" evidence="3"/>
<dbReference type="InterPro" id="IPR029052">
    <property type="entry name" value="Metallo-depent_PP-like"/>
</dbReference>
<dbReference type="RefSeq" id="WP_311363099.1">
    <property type="nucleotide sequence ID" value="NZ_JAVRIE010000010.1"/>
</dbReference>
<dbReference type="InterPro" id="IPR004843">
    <property type="entry name" value="Calcineurin-like_PHP"/>
</dbReference>
<name>A0AAW8R6M6_9ALTE</name>
<evidence type="ECO:0000313" key="11">
    <source>
        <dbReference type="Proteomes" id="UP001249020"/>
    </source>
</evidence>
<organism evidence="10 11">
    <name type="scientific">Brumicola blandensis</name>
    <dbReference type="NCBI Taxonomy" id="3075611"/>
    <lineage>
        <taxon>Bacteria</taxon>
        <taxon>Pseudomonadati</taxon>
        <taxon>Pseudomonadota</taxon>
        <taxon>Gammaproteobacteria</taxon>
        <taxon>Alteromonadales</taxon>
        <taxon>Alteromonadaceae</taxon>
        <taxon>Brumicola</taxon>
    </lineage>
</organism>
<dbReference type="Pfam" id="PF00149">
    <property type="entry name" value="Metallophos"/>
    <property type="match status" value="1"/>
</dbReference>